<proteinExistence type="evidence at transcript level"/>
<organism evidence="1">
    <name type="scientific">Zea mays</name>
    <name type="common">Maize</name>
    <dbReference type="NCBI Taxonomy" id="4577"/>
    <lineage>
        <taxon>Eukaryota</taxon>
        <taxon>Viridiplantae</taxon>
        <taxon>Streptophyta</taxon>
        <taxon>Embryophyta</taxon>
        <taxon>Tracheophyta</taxon>
        <taxon>Spermatophyta</taxon>
        <taxon>Magnoliopsida</taxon>
        <taxon>Liliopsida</taxon>
        <taxon>Poales</taxon>
        <taxon>Poaceae</taxon>
        <taxon>PACMAD clade</taxon>
        <taxon>Panicoideae</taxon>
        <taxon>Andropogonodae</taxon>
        <taxon>Andropogoneae</taxon>
        <taxon>Tripsacinae</taxon>
        <taxon>Zea</taxon>
    </lineage>
</organism>
<reference evidence="1" key="2">
    <citation type="submission" date="2012-06" db="EMBL/GenBank/DDBJ databases">
        <authorList>
            <person name="Yu Y."/>
            <person name="Currie J."/>
            <person name="Lomeli R."/>
            <person name="Angelova A."/>
            <person name="Collura K."/>
            <person name="Wissotski M."/>
            <person name="Campos D."/>
            <person name="Kudrna D."/>
            <person name="Golser W."/>
            <person name="Ashely E."/>
            <person name="Descour A."/>
            <person name="Fernandes J."/>
            <person name="Soderlund C."/>
            <person name="Walbot V."/>
        </authorList>
    </citation>
    <scope>NUCLEOTIDE SEQUENCE</scope>
    <source>
        <strain evidence="1">B73</strain>
    </source>
</reference>
<name>C0PN71_MAIZE</name>
<evidence type="ECO:0000313" key="1">
    <source>
        <dbReference type="EMBL" id="ACN36637.1"/>
    </source>
</evidence>
<sequence>MIFTTLSTTIELPSWGQRGKMGNNLLRRTVAQSKGNSCLHGKGAPDLSAR</sequence>
<reference evidence="1" key="1">
    <citation type="journal article" date="2009" name="PLoS Genet.">
        <title>Sequencing, mapping, and analysis of 27,455 maize full-length cDNAs.</title>
        <authorList>
            <person name="Soderlund C."/>
            <person name="Descour A."/>
            <person name="Kudrna D."/>
            <person name="Bomhoff M."/>
            <person name="Boyd L."/>
            <person name="Currie J."/>
            <person name="Angelova A."/>
            <person name="Collura K."/>
            <person name="Wissotski M."/>
            <person name="Ashley E."/>
            <person name="Morrow D."/>
            <person name="Fernandes J."/>
            <person name="Walbot V."/>
            <person name="Yu Y."/>
        </authorList>
    </citation>
    <scope>NUCLEOTIDE SEQUENCE</scope>
    <source>
        <strain evidence="1">B73</strain>
    </source>
</reference>
<dbReference type="EMBL" id="BT069740">
    <property type="protein sequence ID" value="ACN36637.1"/>
    <property type="molecule type" value="mRNA"/>
</dbReference>
<protein>
    <submittedName>
        <fullName evidence="1">Uncharacterized protein</fullName>
    </submittedName>
</protein>
<accession>C0PN71</accession>
<dbReference type="AlphaFoldDB" id="C0PN71"/>